<keyword evidence="5" id="KW-0378">Hydrolase</keyword>
<dbReference type="GO" id="GO:0009307">
    <property type="term" value="P:DNA restriction-modification system"/>
    <property type="evidence" value="ECO:0007669"/>
    <property type="project" value="UniProtKB-KW"/>
</dbReference>
<feature type="domain" description="Type I restriction modification DNA specificity" evidence="4">
    <location>
        <begin position="237"/>
        <end position="398"/>
    </location>
</feature>
<sequence>MNKIERLLQTLAPKGVEFKTLEEVFEIRNGYTPSKNNPEFWKNGTIPWFRMEDLRENGRILKDSIQHITPKALKGKKLFPKNSIIISTTATIGEHALLIVDSLANQRFTFLSKKANCDLALDMKFFFYQCFLLGEWCKNNTNVSGFASVDMSAFKKYKFPIPPLEIQQEIVKILDAFTELNTELNTELKARKKQYEYYQNMLLDFNDINQNHKDAKEKLAQKPYPKRLKTLLHTLAPNGVEFRKLGEVINILKGKQLNKELLLDYGEYPVMNGGIYASGYWNEYNTDYPKIIISQGGASAGYVNYMTSKFWAGAHCYAIDLNSEKLNYKFLYYFLKNSQTILMKSQFGAGIPALNKADIENLTIPIPPLEIQQEIVKILDQFSALTTDLLAGIPAEINARKKQYEYYREKLLTFKPLTPNKEVDKE</sequence>
<organism evidence="5 6">
    <name type="scientific">Helicobacter pylori</name>
    <name type="common">Campylobacter pylori</name>
    <dbReference type="NCBI Taxonomy" id="210"/>
    <lineage>
        <taxon>Bacteria</taxon>
        <taxon>Pseudomonadati</taxon>
        <taxon>Campylobacterota</taxon>
        <taxon>Epsilonproteobacteria</taxon>
        <taxon>Campylobacterales</taxon>
        <taxon>Helicobacteraceae</taxon>
        <taxon>Helicobacter</taxon>
    </lineage>
</organism>
<dbReference type="PANTHER" id="PTHR43140:SF1">
    <property type="entry name" value="TYPE I RESTRICTION ENZYME ECOKI SPECIFICITY SUBUNIT"/>
    <property type="match status" value="1"/>
</dbReference>
<dbReference type="PANTHER" id="PTHR43140">
    <property type="entry name" value="TYPE-1 RESTRICTION ENZYME ECOKI SPECIFICITY PROTEIN"/>
    <property type="match status" value="1"/>
</dbReference>
<dbReference type="GO" id="GO:0003677">
    <property type="term" value="F:DNA binding"/>
    <property type="evidence" value="ECO:0007669"/>
    <property type="project" value="UniProtKB-KW"/>
</dbReference>
<keyword evidence="5" id="KW-0255">Endonuclease</keyword>
<dbReference type="InterPro" id="IPR000055">
    <property type="entry name" value="Restrct_endonuc_typeI_TRD"/>
</dbReference>
<gene>
    <name evidence="5" type="ORF">AM496_05940</name>
</gene>
<dbReference type="AlphaFoldDB" id="A0ABD4B4U6"/>
<dbReference type="CDD" id="cd17281">
    <property type="entry name" value="RMtype1_S_HpyAXIII_TRD1-CR1_like"/>
    <property type="match status" value="1"/>
</dbReference>
<evidence type="ECO:0000313" key="5">
    <source>
        <dbReference type="EMBL" id="KOS32575.1"/>
    </source>
</evidence>
<name>A0ABD4B4U6_HELPX</name>
<dbReference type="InterPro" id="IPR044946">
    <property type="entry name" value="Restrct_endonuc_typeI_TRD_sf"/>
</dbReference>
<evidence type="ECO:0000259" key="4">
    <source>
        <dbReference type="Pfam" id="PF01420"/>
    </source>
</evidence>
<reference evidence="5 6" key="1">
    <citation type="submission" date="2015-08" db="EMBL/GenBank/DDBJ databases">
        <title>Comparative genomics of Helicobacter pylori strains.</title>
        <authorList>
            <person name="Kumar N."/>
            <person name="Albert M.J."/>
            <person name="Al-Akbal H.M."/>
            <person name="Ahmed N."/>
        </authorList>
    </citation>
    <scope>NUCLEOTIDE SEQUENCE [LARGE SCALE GENOMIC DNA]</scope>
    <source>
        <strain evidence="5 6">59</strain>
    </source>
</reference>
<dbReference type="EMBL" id="LIXH01000030">
    <property type="protein sequence ID" value="KOS32575.1"/>
    <property type="molecule type" value="Genomic_DNA"/>
</dbReference>
<dbReference type="InterPro" id="IPR051212">
    <property type="entry name" value="Type-I_RE_S_subunit"/>
</dbReference>
<keyword evidence="5" id="KW-0540">Nuclease</keyword>
<feature type="domain" description="Type I restriction modification DNA specificity" evidence="4">
    <location>
        <begin position="13"/>
        <end position="190"/>
    </location>
</feature>
<protein>
    <submittedName>
        <fullName evidence="5">Restriction endonuclease subunit S</fullName>
    </submittedName>
</protein>
<dbReference type="SUPFAM" id="SSF116734">
    <property type="entry name" value="DNA methylase specificity domain"/>
    <property type="match status" value="2"/>
</dbReference>
<dbReference type="Proteomes" id="UP000037777">
    <property type="component" value="Unassembled WGS sequence"/>
</dbReference>
<dbReference type="RefSeq" id="WP_053576325.1">
    <property type="nucleotide sequence ID" value="NZ_LIXH01000030.1"/>
</dbReference>
<keyword evidence="2" id="KW-0680">Restriction system</keyword>
<keyword evidence="3" id="KW-0238">DNA-binding</keyword>
<evidence type="ECO:0000256" key="2">
    <source>
        <dbReference type="ARBA" id="ARBA00022747"/>
    </source>
</evidence>
<proteinExistence type="inferred from homology"/>
<comment type="similarity">
    <text evidence="1">Belongs to the type-I restriction system S methylase family.</text>
</comment>
<dbReference type="Gene3D" id="3.90.220.20">
    <property type="entry name" value="DNA methylase specificity domains"/>
    <property type="match status" value="2"/>
</dbReference>
<evidence type="ECO:0000256" key="3">
    <source>
        <dbReference type="ARBA" id="ARBA00023125"/>
    </source>
</evidence>
<evidence type="ECO:0000256" key="1">
    <source>
        <dbReference type="ARBA" id="ARBA00010923"/>
    </source>
</evidence>
<dbReference type="CDD" id="cd17291">
    <property type="entry name" value="RMtype1_S_MgeORF438P-TRD-CR_like"/>
    <property type="match status" value="1"/>
</dbReference>
<comment type="caution">
    <text evidence="5">The sequence shown here is derived from an EMBL/GenBank/DDBJ whole genome shotgun (WGS) entry which is preliminary data.</text>
</comment>
<dbReference type="Pfam" id="PF01420">
    <property type="entry name" value="Methylase_S"/>
    <property type="match status" value="2"/>
</dbReference>
<accession>A0ABD4B4U6</accession>
<evidence type="ECO:0000313" key="6">
    <source>
        <dbReference type="Proteomes" id="UP000037777"/>
    </source>
</evidence>
<dbReference type="GO" id="GO:0004519">
    <property type="term" value="F:endonuclease activity"/>
    <property type="evidence" value="ECO:0007669"/>
    <property type="project" value="UniProtKB-KW"/>
</dbReference>